<dbReference type="Proteomes" id="UP001374893">
    <property type="component" value="Chromosome"/>
</dbReference>
<feature type="transmembrane region" description="Helical" evidence="1">
    <location>
        <begin position="234"/>
        <end position="254"/>
    </location>
</feature>
<gene>
    <name evidence="2" type="ORF">HAHE_35820</name>
</gene>
<reference evidence="2 3" key="1">
    <citation type="submission" date="2021-06" db="EMBL/GenBank/DDBJ databases">
        <title>Complete genome of Haloferula helveola possessing various polysaccharide degrading enzymes.</title>
        <authorList>
            <person name="Takami H."/>
            <person name="Huang C."/>
            <person name="Hamasaki K."/>
        </authorList>
    </citation>
    <scope>NUCLEOTIDE SEQUENCE [LARGE SCALE GENOMIC DNA]</scope>
    <source>
        <strain evidence="2 3">CN-1</strain>
    </source>
</reference>
<feature type="transmembrane region" description="Helical" evidence="1">
    <location>
        <begin position="76"/>
        <end position="94"/>
    </location>
</feature>
<proteinExistence type="predicted"/>
<accession>A0ABM7RDD2</accession>
<protein>
    <recommendedName>
        <fullName evidence="4">DoxX family protein</fullName>
    </recommendedName>
</protein>
<feature type="transmembrane region" description="Helical" evidence="1">
    <location>
        <begin position="295"/>
        <end position="310"/>
    </location>
</feature>
<evidence type="ECO:0000256" key="1">
    <source>
        <dbReference type="SAM" id="Phobius"/>
    </source>
</evidence>
<keyword evidence="3" id="KW-1185">Reference proteome</keyword>
<feature type="transmembrane region" description="Helical" evidence="1">
    <location>
        <begin position="157"/>
        <end position="173"/>
    </location>
</feature>
<feature type="transmembrane region" description="Helical" evidence="1">
    <location>
        <begin position="194"/>
        <end position="214"/>
    </location>
</feature>
<sequence>MGAIIFMSLPSASTFNWSGIFKPHDGRLETLQAQFHWTFRVTAALCFIGHGAWGVITKSGWLPFFQSQGIEPGIAWKLQPLIGAFDVLMALVLLWKPRRIVVMWMFLWGLWTAILRPLAGNLKKEQVDGEWVVSLATDSMHVPKMQTWEFWERAGNWGPPFLLLLMAGGFVMSRKDWLGAYVEPAMTAAKANTIWWLSRFCVGALMVGHAGFGFGVKKQMLIDHWQAVGVDADVSTIVAIGWAELALGFLVFLLPLRPIVWLVLVWKLFTEFLYVPADTVTGKGLLNIFEWIERWGDYGLPLAMLFFIGWRKARTAPKDPAVA</sequence>
<evidence type="ECO:0000313" key="2">
    <source>
        <dbReference type="EMBL" id="BCX49674.1"/>
    </source>
</evidence>
<name>A0ABM7RDD2_9BACT</name>
<keyword evidence="1" id="KW-0812">Transmembrane</keyword>
<feature type="transmembrane region" description="Helical" evidence="1">
    <location>
        <begin position="259"/>
        <end position="275"/>
    </location>
</feature>
<evidence type="ECO:0008006" key="4">
    <source>
        <dbReference type="Google" id="ProtNLM"/>
    </source>
</evidence>
<keyword evidence="1" id="KW-0472">Membrane</keyword>
<evidence type="ECO:0000313" key="3">
    <source>
        <dbReference type="Proteomes" id="UP001374893"/>
    </source>
</evidence>
<organism evidence="2 3">
    <name type="scientific">Haloferula helveola</name>
    <dbReference type="NCBI Taxonomy" id="490095"/>
    <lineage>
        <taxon>Bacteria</taxon>
        <taxon>Pseudomonadati</taxon>
        <taxon>Verrucomicrobiota</taxon>
        <taxon>Verrucomicrobiia</taxon>
        <taxon>Verrucomicrobiales</taxon>
        <taxon>Verrucomicrobiaceae</taxon>
        <taxon>Haloferula</taxon>
    </lineage>
</organism>
<dbReference type="EMBL" id="AP024702">
    <property type="protein sequence ID" value="BCX49674.1"/>
    <property type="molecule type" value="Genomic_DNA"/>
</dbReference>
<keyword evidence="1" id="KW-1133">Transmembrane helix</keyword>
<feature type="transmembrane region" description="Helical" evidence="1">
    <location>
        <begin position="101"/>
        <end position="119"/>
    </location>
</feature>